<reference evidence="1 2" key="1">
    <citation type="submission" date="2018-01" db="EMBL/GenBank/DDBJ databases">
        <title>Whole genome sequence of Melissococcus plutonius DAT561.</title>
        <authorList>
            <person name="Okumura K."/>
            <person name="Takamatsu D."/>
            <person name="Okura M."/>
        </authorList>
    </citation>
    <scope>NUCLEOTIDE SEQUENCE [LARGE SCALE GENOMIC DNA]</scope>
    <source>
        <strain evidence="1 2">DAT561</strain>
    </source>
</reference>
<dbReference type="Pfam" id="PF06199">
    <property type="entry name" value="Phage_tail_2"/>
    <property type="match status" value="1"/>
</dbReference>
<proteinExistence type="predicted"/>
<dbReference type="GeneID" id="57043100"/>
<dbReference type="Proteomes" id="UP000269226">
    <property type="component" value="Chromosome"/>
</dbReference>
<accession>A0A2Z5Y1R9</accession>
<dbReference type="AlphaFoldDB" id="A0A2Z5Y1R9"/>
<protein>
    <submittedName>
        <fullName evidence="1">Phage tail protein</fullName>
    </submittedName>
</protein>
<dbReference type="RefSeq" id="WP_015694704.1">
    <property type="nucleotide sequence ID" value="NZ_AP018492.1"/>
</dbReference>
<dbReference type="NCBIfam" id="TIGR02126">
    <property type="entry name" value="phgtail_TP901_1"/>
    <property type="match status" value="1"/>
</dbReference>
<evidence type="ECO:0000313" key="2">
    <source>
        <dbReference type="Proteomes" id="UP000269226"/>
    </source>
</evidence>
<gene>
    <name evidence="1" type="ORF">DAT561_0543</name>
</gene>
<sequence length="171" mass="19088">METLKGIDIILLYRVLNKAKTEAAWKMAFQTEHSNSMTREADSAATKDGNVQTLSPVAYDFSATSLIAQNDPHIDEMKHALLDGEIVEIWEINKIEKGTGENKEKYKATYYQGYVSEFTPTAKAEESVELELAFAINGVGQDGYASLTKEQLDVIQYAFADTLKEQVPNNK</sequence>
<name>A0A2Z5Y1R9_9ENTE</name>
<evidence type="ECO:0000313" key="1">
    <source>
        <dbReference type="EMBL" id="BBC60678.1"/>
    </source>
</evidence>
<dbReference type="PRINTS" id="PR01998">
    <property type="entry name" value="MTP2STAPHYLO"/>
</dbReference>
<dbReference type="InterPro" id="IPR022345">
    <property type="entry name" value="Phage_69_Orf23_MTP"/>
</dbReference>
<dbReference type="EMBL" id="AP018492">
    <property type="protein sequence ID" value="BBC60678.1"/>
    <property type="molecule type" value="Genomic_DNA"/>
</dbReference>
<dbReference type="PRINTS" id="PR01997">
    <property type="entry name" value="MTP2FAMILY"/>
</dbReference>
<organism evidence="1 2">
    <name type="scientific">Melissococcus plutonius</name>
    <dbReference type="NCBI Taxonomy" id="33970"/>
    <lineage>
        <taxon>Bacteria</taxon>
        <taxon>Bacillati</taxon>
        <taxon>Bacillota</taxon>
        <taxon>Bacilli</taxon>
        <taxon>Lactobacillales</taxon>
        <taxon>Enterococcaceae</taxon>
        <taxon>Melissococcus</taxon>
    </lineage>
</organism>
<dbReference type="InterPro" id="IPR011855">
    <property type="entry name" value="Phgtail_TP901_1"/>
</dbReference>